<sequence length="495" mass="55627">MESYEHQQGVSTHAVDKYLLQYSLSTQQLRPTIESTYRTVSVFLCHWDTDAENYPEIDSGIHALRKTFEDQYGFPTEVHELEQAKSGPKNQLTLLSRFMPLLYDTSPDPTMPCRCNEGMHRYRNKPEEVNLFIFFYIRFSEIATDGSCLLRPMDQPGQQDPTMPLPSVNFSSISRATMDMGESRVLLLLDCPYDGPSAMGTDKELIAAGSALWTPSSEFTTHLAHHLQRAARERRIMNTPLLFSKLANTLPIPPVKATSAVNTSQSVLPPSKCKYEPISLVPIDEKRMYESWWKPPKVKRRWQPMDVDEPGVSTEVTIAVRHQDDDTRQVTLRASVWYCLPNSPSVTSISVENTKESEAIVPLPKRRSRKKKPASPEQSVPEQPVPVPDENKGFPAPQKPKVRLGEQSKLGLRTLLQGIDQDIETNEPSGSVLVTFTILVSVWANLCDHPGLKTIAMLGATKDITVPQRVLGNVNIPQRPAEKRQSLGGSENIRL</sequence>
<feature type="region of interest" description="Disordered" evidence="1">
    <location>
        <begin position="350"/>
        <end position="404"/>
    </location>
</feature>
<evidence type="ECO:0000313" key="3">
    <source>
        <dbReference type="Proteomes" id="UP001480595"/>
    </source>
</evidence>
<name>A0ABR1VCF0_9PEZI</name>
<evidence type="ECO:0000256" key="1">
    <source>
        <dbReference type="SAM" id="MobiDB-lite"/>
    </source>
</evidence>
<organism evidence="2 3">
    <name type="scientific">Apiospora phragmitis</name>
    <dbReference type="NCBI Taxonomy" id="2905665"/>
    <lineage>
        <taxon>Eukaryota</taxon>
        <taxon>Fungi</taxon>
        <taxon>Dikarya</taxon>
        <taxon>Ascomycota</taxon>
        <taxon>Pezizomycotina</taxon>
        <taxon>Sordariomycetes</taxon>
        <taxon>Xylariomycetidae</taxon>
        <taxon>Amphisphaeriales</taxon>
        <taxon>Apiosporaceae</taxon>
        <taxon>Apiospora</taxon>
    </lineage>
</organism>
<protein>
    <submittedName>
        <fullName evidence="2">Uncharacterized protein</fullName>
    </submittedName>
</protein>
<comment type="caution">
    <text evidence="2">The sequence shown here is derived from an EMBL/GenBank/DDBJ whole genome shotgun (WGS) entry which is preliminary data.</text>
</comment>
<reference evidence="2 3" key="1">
    <citation type="submission" date="2023-01" db="EMBL/GenBank/DDBJ databases">
        <title>Analysis of 21 Apiospora genomes using comparative genomics revels a genus with tremendous synthesis potential of carbohydrate active enzymes and secondary metabolites.</title>
        <authorList>
            <person name="Sorensen T."/>
        </authorList>
    </citation>
    <scope>NUCLEOTIDE SEQUENCE [LARGE SCALE GENOMIC DNA]</scope>
    <source>
        <strain evidence="2 3">CBS 135458</strain>
    </source>
</reference>
<dbReference type="Proteomes" id="UP001480595">
    <property type="component" value="Unassembled WGS sequence"/>
</dbReference>
<feature type="compositionally biased region" description="Basic residues" evidence="1">
    <location>
        <begin position="364"/>
        <end position="373"/>
    </location>
</feature>
<keyword evidence="3" id="KW-1185">Reference proteome</keyword>
<accession>A0ABR1VCF0</accession>
<proteinExistence type="predicted"/>
<gene>
    <name evidence="2" type="ORF">PG994_005474</name>
</gene>
<dbReference type="EMBL" id="JAQQWL010000006">
    <property type="protein sequence ID" value="KAK8068858.1"/>
    <property type="molecule type" value="Genomic_DNA"/>
</dbReference>
<dbReference type="GeneID" id="92089946"/>
<evidence type="ECO:0000313" key="2">
    <source>
        <dbReference type="EMBL" id="KAK8068858.1"/>
    </source>
</evidence>
<dbReference type="RefSeq" id="XP_066716152.1">
    <property type="nucleotide sequence ID" value="XM_066856883.1"/>
</dbReference>